<keyword evidence="1" id="KW-0472">Membrane</keyword>
<accession>A0A177E6U5</accession>
<evidence type="ECO:0000256" key="1">
    <source>
        <dbReference type="HAMAP-Rule" id="MF_00386"/>
    </source>
</evidence>
<dbReference type="RefSeq" id="WP_068542043.1">
    <property type="nucleotide sequence ID" value="NZ_LSFI01000025.1"/>
</dbReference>
<dbReference type="OrthoDB" id="9801753at2"/>
<dbReference type="SMART" id="SM01234">
    <property type="entry name" value="Haemolytic"/>
    <property type="match status" value="1"/>
</dbReference>
<gene>
    <name evidence="2" type="ORF">TH606_06140</name>
</gene>
<name>A0A177E6U5_9BACT</name>
<dbReference type="HAMAP" id="MF_00386">
    <property type="entry name" value="UPF0161_YidD"/>
    <property type="match status" value="1"/>
</dbReference>
<organism evidence="2 3">
    <name type="scientific">Thermodesulfatator autotrophicus</name>
    <dbReference type="NCBI Taxonomy" id="1795632"/>
    <lineage>
        <taxon>Bacteria</taxon>
        <taxon>Pseudomonadati</taxon>
        <taxon>Thermodesulfobacteriota</taxon>
        <taxon>Thermodesulfobacteria</taxon>
        <taxon>Thermodesulfobacteriales</taxon>
        <taxon>Thermodesulfatatoraceae</taxon>
        <taxon>Thermodesulfatator</taxon>
    </lineage>
</organism>
<sequence>MKKIALLSIKLYQILVSPLWPQCCRFYPSCSQYAFEAVSRFGVLKGSFLAIFRLLRCHPFSDGGFDPVPAKFPGWWPKKSTEGEISQWSEM</sequence>
<protein>
    <recommendedName>
        <fullName evidence="1">Putative membrane protein insertion efficiency factor</fullName>
    </recommendedName>
</protein>
<dbReference type="NCBIfam" id="TIGR00278">
    <property type="entry name" value="membrane protein insertion efficiency factor YidD"/>
    <property type="match status" value="1"/>
</dbReference>
<dbReference type="STRING" id="1795632.TH606_06140"/>
<comment type="subcellular location">
    <subcellularLocation>
        <location evidence="1">Cell membrane</location>
        <topology evidence="1">Peripheral membrane protein</topology>
        <orientation evidence="1">Cytoplasmic side</orientation>
    </subcellularLocation>
</comment>
<evidence type="ECO:0000313" key="3">
    <source>
        <dbReference type="Proteomes" id="UP000076964"/>
    </source>
</evidence>
<keyword evidence="1" id="KW-1003">Cell membrane</keyword>
<comment type="caution">
    <text evidence="2">The sequence shown here is derived from an EMBL/GenBank/DDBJ whole genome shotgun (WGS) entry which is preliminary data.</text>
</comment>
<dbReference type="InterPro" id="IPR002696">
    <property type="entry name" value="Membr_insert_effic_factor_YidD"/>
</dbReference>
<comment type="function">
    <text evidence="1">Could be involved in insertion of integral membrane proteins into the membrane.</text>
</comment>
<reference evidence="2 3" key="1">
    <citation type="submission" date="2016-02" db="EMBL/GenBank/DDBJ databases">
        <title>Draft genome sequence of Thermodesulfatator sp. S606.</title>
        <authorList>
            <person name="Lai Q."/>
            <person name="Cao J."/>
            <person name="Dupont S."/>
            <person name="Shao Z."/>
            <person name="Jebbar M."/>
            <person name="Alain K."/>
        </authorList>
    </citation>
    <scope>NUCLEOTIDE SEQUENCE [LARGE SCALE GENOMIC DNA]</scope>
    <source>
        <strain evidence="2 3">S606</strain>
    </source>
</reference>
<keyword evidence="3" id="KW-1185">Reference proteome</keyword>
<dbReference type="PANTHER" id="PTHR33383:SF1">
    <property type="entry name" value="MEMBRANE PROTEIN INSERTION EFFICIENCY FACTOR-RELATED"/>
    <property type="match status" value="1"/>
</dbReference>
<dbReference type="Proteomes" id="UP000076964">
    <property type="component" value="Unassembled WGS sequence"/>
</dbReference>
<evidence type="ECO:0000313" key="2">
    <source>
        <dbReference type="EMBL" id="OAG27615.1"/>
    </source>
</evidence>
<dbReference type="PANTHER" id="PTHR33383">
    <property type="entry name" value="MEMBRANE PROTEIN INSERTION EFFICIENCY FACTOR-RELATED"/>
    <property type="match status" value="1"/>
</dbReference>
<dbReference type="EMBL" id="LSFI01000025">
    <property type="protein sequence ID" value="OAG27615.1"/>
    <property type="molecule type" value="Genomic_DNA"/>
</dbReference>
<dbReference type="Pfam" id="PF01809">
    <property type="entry name" value="YidD"/>
    <property type="match status" value="1"/>
</dbReference>
<dbReference type="GO" id="GO:0005886">
    <property type="term" value="C:plasma membrane"/>
    <property type="evidence" value="ECO:0007669"/>
    <property type="project" value="UniProtKB-SubCell"/>
</dbReference>
<comment type="similarity">
    <text evidence="1">Belongs to the UPF0161 family.</text>
</comment>
<dbReference type="AlphaFoldDB" id="A0A177E6U5"/>
<proteinExistence type="inferred from homology"/>